<sequence length="52" mass="5590">MIDVITAPACPLRFPGGAWVAGAAAQQENNFKIIARIMSHNLLSVPLKKSEL</sequence>
<reference evidence="1 2" key="1">
    <citation type="journal article" date="2014" name="Genome Announc.">
        <title>Draft Genome Sequence of the Boron-Tolerant and Moderately Halotolerant Bacterium Gracilibacillus boraciitolerans JCM 21714T.</title>
        <authorList>
            <person name="Ahmed I."/>
            <person name="Oshima K."/>
            <person name="Suda W."/>
            <person name="Kitamura K."/>
            <person name="Iida T."/>
            <person name="Ohmori Y."/>
            <person name="Fujiwara T."/>
            <person name="Hattori M."/>
            <person name="Ohkuma M."/>
        </authorList>
    </citation>
    <scope>NUCLEOTIDE SEQUENCE [LARGE SCALE GENOMIC DNA]</scope>
    <source>
        <strain evidence="1 2">JCM 21714</strain>
    </source>
</reference>
<proteinExistence type="predicted"/>
<dbReference type="Proteomes" id="UP000019102">
    <property type="component" value="Unassembled WGS sequence"/>
</dbReference>
<comment type="caution">
    <text evidence="1">The sequence shown here is derived from an EMBL/GenBank/DDBJ whole genome shotgun (WGS) entry which is preliminary data.</text>
</comment>
<protein>
    <submittedName>
        <fullName evidence="1">Uncharacterized protein</fullName>
    </submittedName>
</protein>
<keyword evidence="2" id="KW-1185">Reference proteome</keyword>
<dbReference type="RefSeq" id="WP_158413547.1">
    <property type="nucleotide sequence ID" value="NZ_BAVS01000042.1"/>
</dbReference>
<dbReference type="AlphaFoldDB" id="W4VQQ9"/>
<name>W4VQQ9_9BACI</name>
<gene>
    <name evidence="1" type="ORF">JCM21714_4393</name>
</gene>
<organism evidence="1 2">
    <name type="scientific">Gracilibacillus boraciitolerans JCM 21714</name>
    <dbReference type="NCBI Taxonomy" id="1298598"/>
    <lineage>
        <taxon>Bacteria</taxon>
        <taxon>Bacillati</taxon>
        <taxon>Bacillota</taxon>
        <taxon>Bacilli</taxon>
        <taxon>Bacillales</taxon>
        <taxon>Bacillaceae</taxon>
        <taxon>Gracilibacillus</taxon>
    </lineage>
</organism>
<evidence type="ECO:0000313" key="2">
    <source>
        <dbReference type="Proteomes" id="UP000019102"/>
    </source>
</evidence>
<dbReference type="EMBL" id="BAVS01000042">
    <property type="protein sequence ID" value="GAE95179.1"/>
    <property type="molecule type" value="Genomic_DNA"/>
</dbReference>
<accession>W4VQQ9</accession>
<evidence type="ECO:0000313" key="1">
    <source>
        <dbReference type="EMBL" id="GAE95179.1"/>
    </source>
</evidence>